<keyword evidence="2" id="KW-1185">Reference proteome</keyword>
<organism evidence="1 2">
    <name type="scientific">Lithohypha guttulata</name>
    <dbReference type="NCBI Taxonomy" id="1690604"/>
    <lineage>
        <taxon>Eukaryota</taxon>
        <taxon>Fungi</taxon>
        <taxon>Dikarya</taxon>
        <taxon>Ascomycota</taxon>
        <taxon>Pezizomycotina</taxon>
        <taxon>Eurotiomycetes</taxon>
        <taxon>Chaetothyriomycetidae</taxon>
        <taxon>Chaetothyriales</taxon>
        <taxon>Trichomeriaceae</taxon>
        <taxon>Lithohypha</taxon>
    </lineage>
</organism>
<dbReference type="PANTHER" id="PTHR37540">
    <property type="entry name" value="TRANSCRIPTION FACTOR (ACR-2), PUTATIVE-RELATED-RELATED"/>
    <property type="match status" value="1"/>
</dbReference>
<sequence>MNQDDEQINSDENILAALNIMANYSAHGDVQQAMQLMQGIYSMVQARGGLHQLGMNGQVAAYAGLADHVFSLLAVCEPTFSYLLPSLQFPGIKRRSGTGFEKLHRLGKLSTKLLDAALDLCRAFSLFTYGWHGRVGKNQLQAFHYLSPIAEYQLACVSATIDKDSMREGCICLALLILDHVILRNLGNIAPVIRVLETRFWATFRTAEEHGIWEVEDRYCLMWLLFSPLVIAARGSCERIDYAVERLKAIRLKAGINTMGELEHSVLRPFLYFGLSQGDLLLDIWGRIK</sequence>
<reference evidence="1 2" key="1">
    <citation type="submission" date="2023-08" db="EMBL/GenBank/DDBJ databases">
        <title>Black Yeasts Isolated from many extreme environments.</title>
        <authorList>
            <person name="Coleine C."/>
            <person name="Stajich J.E."/>
            <person name="Selbmann L."/>
        </authorList>
    </citation>
    <scope>NUCLEOTIDE SEQUENCE [LARGE SCALE GENOMIC DNA]</scope>
    <source>
        <strain evidence="1 2">CCFEE 5910</strain>
    </source>
</reference>
<proteinExistence type="predicted"/>
<name>A0AAN7T417_9EURO</name>
<evidence type="ECO:0000313" key="1">
    <source>
        <dbReference type="EMBL" id="KAK5088704.1"/>
    </source>
</evidence>
<dbReference type="AlphaFoldDB" id="A0AAN7T417"/>
<protein>
    <submittedName>
        <fullName evidence="1">Uncharacterized protein</fullName>
    </submittedName>
</protein>
<evidence type="ECO:0000313" key="2">
    <source>
        <dbReference type="Proteomes" id="UP001309876"/>
    </source>
</evidence>
<dbReference type="EMBL" id="JAVRRJ010000002">
    <property type="protein sequence ID" value="KAK5088704.1"/>
    <property type="molecule type" value="Genomic_DNA"/>
</dbReference>
<gene>
    <name evidence="1" type="ORF">LTR05_002925</name>
</gene>
<comment type="caution">
    <text evidence="1">The sequence shown here is derived from an EMBL/GenBank/DDBJ whole genome shotgun (WGS) entry which is preliminary data.</text>
</comment>
<dbReference type="Proteomes" id="UP001309876">
    <property type="component" value="Unassembled WGS sequence"/>
</dbReference>
<accession>A0AAN7T417</accession>
<dbReference type="PANTHER" id="PTHR37540:SF5">
    <property type="entry name" value="TRANSCRIPTION FACTOR DOMAIN-CONTAINING PROTEIN"/>
    <property type="match status" value="1"/>
</dbReference>